<sequence>MPRPIPNAFQNTAPRSGIAEQQDSSRWDPQNPPSFPLPRLCLKDMDDDVIEVQVFDRPTTGRRGMVWAVAARPEKQLSANQYIVLKTSTRTSGVGRLSTLNGLFRHWAQFVVAGGPTPCSLRVPIPWVCLSPIECHTHSTRYLTLPKTPAPHPAFLSNPLIAKDDENPYEFEVWEDSAVLDLRLARIYNITIWPEGARRH</sequence>
<organism evidence="2 3">
    <name type="scientific">Rhodofomes roseus</name>
    <dbReference type="NCBI Taxonomy" id="34475"/>
    <lineage>
        <taxon>Eukaryota</taxon>
        <taxon>Fungi</taxon>
        <taxon>Dikarya</taxon>
        <taxon>Basidiomycota</taxon>
        <taxon>Agaricomycotina</taxon>
        <taxon>Agaricomycetes</taxon>
        <taxon>Polyporales</taxon>
        <taxon>Rhodofomes</taxon>
    </lineage>
</organism>
<dbReference type="Proteomes" id="UP000298390">
    <property type="component" value="Unassembled WGS sequence"/>
</dbReference>
<evidence type="ECO:0000313" key="3">
    <source>
        <dbReference type="Proteomes" id="UP000298390"/>
    </source>
</evidence>
<evidence type="ECO:0000313" key="2">
    <source>
        <dbReference type="EMBL" id="TFY53816.1"/>
    </source>
</evidence>
<dbReference type="AlphaFoldDB" id="A0A4Y9XUL2"/>
<proteinExistence type="predicted"/>
<dbReference type="EMBL" id="SEKV01000773">
    <property type="protein sequence ID" value="TFY53816.1"/>
    <property type="molecule type" value="Genomic_DNA"/>
</dbReference>
<comment type="caution">
    <text evidence="2">The sequence shown here is derived from an EMBL/GenBank/DDBJ whole genome shotgun (WGS) entry which is preliminary data.</text>
</comment>
<feature type="compositionally biased region" description="Polar residues" evidence="1">
    <location>
        <begin position="8"/>
        <end position="28"/>
    </location>
</feature>
<name>A0A4Y9XUL2_9APHY</name>
<accession>A0A4Y9XUL2</accession>
<reference evidence="2 3" key="1">
    <citation type="submission" date="2019-01" db="EMBL/GenBank/DDBJ databases">
        <title>Genome sequencing of the rare red list fungi Fomitopsis rosea.</title>
        <authorList>
            <person name="Buettner E."/>
            <person name="Kellner H."/>
        </authorList>
    </citation>
    <scope>NUCLEOTIDE SEQUENCE [LARGE SCALE GENOMIC DNA]</scope>
    <source>
        <strain evidence="2 3">DSM 105464</strain>
    </source>
</reference>
<protein>
    <submittedName>
        <fullName evidence="2">Uncharacterized protein</fullName>
    </submittedName>
</protein>
<gene>
    <name evidence="2" type="ORF">EVJ58_g9231</name>
</gene>
<evidence type="ECO:0000256" key="1">
    <source>
        <dbReference type="SAM" id="MobiDB-lite"/>
    </source>
</evidence>
<feature type="region of interest" description="Disordered" evidence="1">
    <location>
        <begin position="1"/>
        <end position="32"/>
    </location>
</feature>